<organism evidence="3 4">
    <name type="scientific">Populibacterium corticicola</name>
    <dbReference type="NCBI Taxonomy" id="1812826"/>
    <lineage>
        <taxon>Bacteria</taxon>
        <taxon>Bacillati</taxon>
        <taxon>Actinomycetota</taxon>
        <taxon>Actinomycetes</taxon>
        <taxon>Micrococcales</taxon>
        <taxon>Jonesiaceae</taxon>
        <taxon>Populibacterium</taxon>
    </lineage>
</organism>
<comment type="caution">
    <text evidence="3">The sequence shown here is derived from an EMBL/GenBank/DDBJ whole genome shotgun (WGS) entry which is preliminary data.</text>
</comment>
<proteinExistence type="predicted"/>
<protein>
    <submittedName>
        <fullName evidence="3">Helix-turn-helix domain-containing protein</fullName>
    </submittedName>
</protein>
<dbReference type="Gene3D" id="1.10.260.40">
    <property type="entry name" value="lambda repressor-like DNA-binding domains"/>
    <property type="match status" value="1"/>
</dbReference>
<dbReference type="InterPro" id="IPR050807">
    <property type="entry name" value="TransReg_Diox_bact_type"/>
</dbReference>
<evidence type="ECO:0000259" key="2">
    <source>
        <dbReference type="PROSITE" id="PS50943"/>
    </source>
</evidence>
<dbReference type="PANTHER" id="PTHR46797">
    <property type="entry name" value="HTH-TYPE TRANSCRIPTIONAL REGULATOR"/>
    <property type="match status" value="1"/>
</dbReference>
<keyword evidence="1" id="KW-0238">DNA-binding</keyword>
<dbReference type="CDD" id="cd00093">
    <property type="entry name" value="HTH_XRE"/>
    <property type="match status" value="1"/>
</dbReference>
<gene>
    <name evidence="3" type="ORF">ACFSYH_08280</name>
</gene>
<sequence length="74" mass="8439">MTTPAHRIAFGDQLRRLRQEHGWASQEAFAHHAGLDRTYISLIERGRRNPTLDVIVRLAHALEVQPADLLTTLE</sequence>
<dbReference type="Proteomes" id="UP001597391">
    <property type="component" value="Unassembled WGS sequence"/>
</dbReference>
<feature type="domain" description="HTH cro/C1-type" evidence="2">
    <location>
        <begin position="14"/>
        <end position="69"/>
    </location>
</feature>
<evidence type="ECO:0000256" key="1">
    <source>
        <dbReference type="ARBA" id="ARBA00023125"/>
    </source>
</evidence>
<evidence type="ECO:0000313" key="4">
    <source>
        <dbReference type="Proteomes" id="UP001597391"/>
    </source>
</evidence>
<dbReference type="InterPro" id="IPR010982">
    <property type="entry name" value="Lambda_DNA-bd_dom_sf"/>
</dbReference>
<dbReference type="SUPFAM" id="SSF47413">
    <property type="entry name" value="lambda repressor-like DNA-binding domains"/>
    <property type="match status" value="1"/>
</dbReference>
<dbReference type="PANTHER" id="PTHR46797:SF1">
    <property type="entry name" value="METHYLPHOSPHONATE SYNTHASE"/>
    <property type="match status" value="1"/>
</dbReference>
<dbReference type="EMBL" id="JBHUOP010000003">
    <property type="protein sequence ID" value="MFD2840566.1"/>
    <property type="molecule type" value="Genomic_DNA"/>
</dbReference>
<dbReference type="InterPro" id="IPR001387">
    <property type="entry name" value="Cro/C1-type_HTH"/>
</dbReference>
<evidence type="ECO:0000313" key="3">
    <source>
        <dbReference type="EMBL" id="MFD2840566.1"/>
    </source>
</evidence>
<accession>A0ABW5XH31</accession>
<dbReference type="Pfam" id="PF13560">
    <property type="entry name" value="HTH_31"/>
    <property type="match status" value="1"/>
</dbReference>
<reference evidence="4" key="1">
    <citation type="journal article" date="2019" name="Int. J. Syst. Evol. Microbiol.">
        <title>The Global Catalogue of Microorganisms (GCM) 10K type strain sequencing project: providing services to taxonomists for standard genome sequencing and annotation.</title>
        <authorList>
            <consortium name="The Broad Institute Genomics Platform"/>
            <consortium name="The Broad Institute Genome Sequencing Center for Infectious Disease"/>
            <person name="Wu L."/>
            <person name="Ma J."/>
        </authorList>
    </citation>
    <scope>NUCLEOTIDE SEQUENCE [LARGE SCALE GENOMIC DNA]</scope>
    <source>
        <strain evidence="4">KCTC 33576</strain>
    </source>
</reference>
<name>A0ABW5XH31_9MICO</name>
<dbReference type="SMART" id="SM00530">
    <property type="entry name" value="HTH_XRE"/>
    <property type="match status" value="1"/>
</dbReference>
<keyword evidence="4" id="KW-1185">Reference proteome</keyword>
<dbReference type="PROSITE" id="PS50943">
    <property type="entry name" value="HTH_CROC1"/>
    <property type="match status" value="1"/>
</dbReference>
<dbReference type="RefSeq" id="WP_377466434.1">
    <property type="nucleotide sequence ID" value="NZ_JBHUOP010000003.1"/>
</dbReference>